<keyword evidence="16" id="KW-1185">Reference proteome</keyword>
<dbReference type="GO" id="GO:0061710">
    <property type="term" value="F:L-threonylcarbamoyladenylate synthase"/>
    <property type="evidence" value="ECO:0007669"/>
    <property type="project" value="UniProtKB-EC"/>
</dbReference>
<evidence type="ECO:0000256" key="3">
    <source>
        <dbReference type="ARBA" id="ARBA00012584"/>
    </source>
</evidence>
<feature type="domain" description="YrdC-like" evidence="14">
    <location>
        <begin position="16"/>
        <end position="202"/>
    </location>
</feature>
<evidence type="ECO:0000259" key="14">
    <source>
        <dbReference type="PROSITE" id="PS51163"/>
    </source>
</evidence>
<dbReference type="PROSITE" id="PS51163">
    <property type="entry name" value="YRDC"/>
    <property type="match status" value="1"/>
</dbReference>
<comment type="subcellular location">
    <subcellularLocation>
        <location evidence="1 13">Cytoplasm</location>
    </subcellularLocation>
</comment>
<reference evidence="15 16" key="1">
    <citation type="submission" date="2023-12" db="EMBL/GenBank/DDBJ databases">
        <title>Description of Novel Strain Fulvimarina sp. 2208YS6-2-32 isolated from Uroteuthis (Photololigo) edulis.</title>
        <authorList>
            <person name="Park J.-S."/>
        </authorList>
    </citation>
    <scope>NUCLEOTIDE SEQUENCE [LARGE SCALE GENOMIC DNA]</scope>
    <source>
        <strain evidence="15 16">2208YS6-2-32</strain>
    </source>
</reference>
<dbReference type="Proteomes" id="UP001294412">
    <property type="component" value="Unassembled WGS sequence"/>
</dbReference>
<keyword evidence="10 13" id="KW-0067">ATP-binding</keyword>
<evidence type="ECO:0000313" key="15">
    <source>
        <dbReference type="EMBL" id="MDY8109653.1"/>
    </source>
</evidence>
<dbReference type="PIRSF" id="PIRSF004930">
    <property type="entry name" value="Tln_factor_SUA5"/>
    <property type="match status" value="1"/>
</dbReference>
<dbReference type="NCBIfam" id="TIGR00057">
    <property type="entry name" value="L-threonylcarbamoyladenylate synthase"/>
    <property type="match status" value="1"/>
</dbReference>
<evidence type="ECO:0000256" key="2">
    <source>
        <dbReference type="ARBA" id="ARBA00007663"/>
    </source>
</evidence>
<evidence type="ECO:0000256" key="12">
    <source>
        <dbReference type="ARBA" id="ARBA00048366"/>
    </source>
</evidence>
<evidence type="ECO:0000256" key="8">
    <source>
        <dbReference type="ARBA" id="ARBA00022695"/>
    </source>
</evidence>
<dbReference type="Pfam" id="PF03481">
    <property type="entry name" value="Sua5_C"/>
    <property type="match status" value="1"/>
</dbReference>
<keyword evidence="6 13" id="KW-0808">Transferase</keyword>
<keyword evidence="7 13" id="KW-0819">tRNA processing</keyword>
<comment type="similarity">
    <text evidence="2 13">Belongs to the SUA5 family.</text>
</comment>
<dbReference type="InterPro" id="IPR050156">
    <property type="entry name" value="TC-AMP_synthase_SUA5"/>
</dbReference>
<evidence type="ECO:0000256" key="7">
    <source>
        <dbReference type="ARBA" id="ARBA00022694"/>
    </source>
</evidence>
<comment type="function">
    <text evidence="13">Required for the formation of a threonylcarbamoyl group on adenosine at position 37 (t(6)A37) in tRNAs that read codons beginning with adenine.</text>
</comment>
<dbReference type="RefSeq" id="WP_322187135.1">
    <property type="nucleotide sequence ID" value="NZ_JAXLPB010000003.1"/>
</dbReference>
<dbReference type="InterPro" id="IPR006070">
    <property type="entry name" value="Sua5-like_dom"/>
</dbReference>
<dbReference type="Gene3D" id="3.40.50.11030">
    <property type="entry name" value="Threonylcarbamoyl-AMP synthase, C-terminal domain"/>
    <property type="match status" value="1"/>
</dbReference>
<dbReference type="Pfam" id="PF01300">
    <property type="entry name" value="Sua5_yciO_yrdC"/>
    <property type="match status" value="1"/>
</dbReference>
<organism evidence="15 16">
    <name type="scientific">Fulvimarina uroteuthidis</name>
    <dbReference type="NCBI Taxonomy" id="3098149"/>
    <lineage>
        <taxon>Bacteria</taxon>
        <taxon>Pseudomonadati</taxon>
        <taxon>Pseudomonadota</taxon>
        <taxon>Alphaproteobacteria</taxon>
        <taxon>Hyphomicrobiales</taxon>
        <taxon>Aurantimonadaceae</taxon>
        <taxon>Fulvimarina</taxon>
    </lineage>
</organism>
<evidence type="ECO:0000256" key="1">
    <source>
        <dbReference type="ARBA" id="ARBA00004496"/>
    </source>
</evidence>
<sequence>MSRKIDDPIIRDANDPAAIGQALELLRAGQCVAVPTETVYGLAADATNGDGVARIFAAKGRPSFNPLICHVPDMGMADRLAFIDPLSEALMAAFWPGALTIVCRLREESGIHPLATAGLDTVGLRSPVGVMSALARALGQPLAAPSANKSGRVSPTSAAHVAASLEGRIPLILDGGAARVGVESTIVRVEADHIALLRPGGISRGAIAQASGRPVRTPSRGASNPIVTAPGQLTSHYAPTGAVRLDAEHVEPHEWLIAFGPRLPEGHDAARGIINLSPSGDLREAAANLFGALAAIDRPAIRAIAVMPIPDEGLGEAINDRLKRAAAPRD</sequence>
<dbReference type="InterPro" id="IPR010923">
    <property type="entry name" value="T(6)A37_SUA5"/>
</dbReference>
<dbReference type="EMBL" id="JAXLPB010000003">
    <property type="protein sequence ID" value="MDY8109653.1"/>
    <property type="molecule type" value="Genomic_DNA"/>
</dbReference>
<protein>
    <recommendedName>
        <fullName evidence="4 13">Threonylcarbamoyl-AMP synthase</fullName>
        <shortName evidence="13">TC-AMP synthase</shortName>
        <ecNumber evidence="3 13">2.7.7.87</ecNumber>
    </recommendedName>
    <alternativeName>
        <fullName evidence="11 13">L-threonylcarbamoyladenylate synthase</fullName>
    </alternativeName>
</protein>
<dbReference type="PANTHER" id="PTHR17490">
    <property type="entry name" value="SUA5"/>
    <property type="match status" value="1"/>
</dbReference>
<proteinExistence type="inferred from homology"/>
<dbReference type="InterPro" id="IPR038385">
    <property type="entry name" value="Sua5/YwlC_C"/>
</dbReference>
<evidence type="ECO:0000256" key="4">
    <source>
        <dbReference type="ARBA" id="ARBA00015492"/>
    </source>
</evidence>
<dbReference type="InterPro" id="IPR005145">
    <property type="entry name" value="Sua5_C"/>
</dbReference>
<evidence type="ECO:0000256" key="6">
    <source>
        <dbReference type="ARBA" id="ARBA00022679"/>
    </source>
</evidence>
<accession>A0ABU5I3X1</accession>
<name>A0ABU5I3X1_9HYPH</name>
<evidence type="ECO:0000256" key="10">
    <source>
        <dbReference type="ARBA" id="ARBA00022840"/>
    </source>
</evidence>
<dbReference type="PANTHER" id="PTHR17490:SF16">
    <property type="entry name" value="THREONYLCARBAMOYL-AMP SYNTHASE"/>
    <property type="match status" value="1"/>
</dbReference>
<comment type="catalytic activity">
    <reaction evidence="12 13">
        <text>L-threonine + hydrogencarbonate + ATP = L-threonylcarbamoyladenylate + diphosphate + H2O</text>
        <dbReference type="Rhea" id="RHEA:36407"/>
        <dbReference type="ChEBI" id="CHEBI:15377"/>
        <dbReference type="ChEBI" id="CHEBI:17544"/>
        <dbReference type="ChEBI" id="CHEBI:30616"/>
        <dbReference type="ChEBI" id="CHEBI:33019"/>
        <dbReference type="ChEBI" id="CHEBI:57926"/>
        <dbReference type="ChEBI" id="CHEBI:73682"/>
        <dbReference type="EC" id="2.7.7.87"/>
    </reaction>
</comment>
<keyword evidence="8 13" id="KW-0548">Nucleotidyltransferase</keyword>
<dbReference type="Gene3D" id="3.90.870.10">
    <property type="entry name" value="DHBP synthase"/>
    <property type="match status" value="1"/>
</dbReference>
<evidence type="ECO:0000256" key="9">
    <source>
        <dbReference type="ARBA" id="ARBA00022741"/>
    </source>
</evidence>
<keyword evidence="9 13" id="KW-0547">Nucleotide-binding</keyword>
<dbReference type="EC" id="2.7.7.87" evidence="3 13"/>
<keyword evidence="5 13" id="KW-0963">Cytoplasm</keyword>
<evidence type="ECO:0000256" key="13">
    <source>
        <dbReference type="PIRNR" id="PIRNR004930"/>
    </source>
</evidence>
<evidence type="ECO:0000256" key="11">
    <source>
        <dbReference type="ARBA" id="ARBA00029774"/>
    </source>
</evidence>
<gene>
    <name evidence="15" type="ORF">U0C82_10940</name>
</gene>
<dbReference type="InterPro" id="IPR017945">
    <property type="entry name" value="DHBP_synth_RibB-like_a/b_dom"/>
</dbReference>
<comment type="caution">
    <text evidence="15">The sequence shown here is derived from an EMBL/GenBank/DDBJ whole genome shotgun (WGS) entry which is preliminary data.</text>
</comment>
<evidence type="ECO:0000256" key="5">
    <source>
        <dbReference type="ARBA" id="ARBA00022490"/>
    </source>
</evidence>
<dbReference type="SUPFAM" id="SSF55821">
    <property type="entry name" value="YrdC/RibB"/>
    <property type="match status" value="1"/>
</dbReference>
<evidence type="ECO:0000313" key="16">
    <source>
        <dbReference type="Proteomes" id="UP001294412"/>
    </source>
</evidence>